<keyword evidence="2" id="KW-1185">Reference proteome</keyword>
<comment type="caution">
    <text evidence="1">The sequence shown here is derived from an EMBL/GenBank/DDBJ whole genome shotgun (WGS) entry which is preliminary data.</text>
</comment>
<dbReference type="RefSeq" id="WP_069332072.1">
    <property type="nucleotide sequence ID" value="NZ_MABH01000137.1"/>
</dbReference>
<evidence type="ECO:0008006" key="3">
    <source>
        <dbReference type="Google" id="ProtNLM"/>
    </source>
</evidence>
<accession>A0ABX5JAI1</accession>
<evidence type="ECO:0000313" key="1">
    <source>
        <dbReference type="EMBL" id="PTM80458.1"/>
    </source>
</evidence>
<reference evidence="1 2" key="1">
    <citation type="submission" date="2018-04" db="EMBL/GenBank/DDBJ databases">
        <title>Genomic Encyclopedia of Type Strains, Phase III (KMG-III): the genomes of soil and plant-associated and newly described type strains.</title>
        <authorList>
            <person name="Whitman W."/>
        </authorList>
    </citation>
    <scope>NUCLEOTIDE SEQUENCE [LARGE SCALE GENOMIC DNA]</scope>
    <source>
        <strain evidence="1 2">JA192</strain>
    </source>
</reference>
<proteinExistence type="predicted"/>
<gene>
    <name evidence="1" type="ORF">C8J29_102539</name>
</gene>
<protein>
    <recommendedName>
        <fullName evidence="3">Amidase</fullName>
    </recommendedName>
</protein>
<evidence type="ECO:0000313" key="2">
    <source>
        <dbReference type="Proteomes" id="UP000240800"/>
    </source>
</evidence>
<dbReference type="EMBL" id="PZZW01000002">
    <property type="protein sequence ID" value="PTM80458.1"/>
    <property type="molecule type" value="Genomic_DNA"/>
</dbReference>
<dbReference type="Proteomes" id="UP000240800">
    <property type="component" value="Unassembled WGS sequence"/>
</dbReference>
<name>A0ABX5JAI1_9RHOB</name>
<sequence length="67" mass="7138">MREGPSLERLIAARAAIAELVAETDLAIPLFERLDELVQEAEAAQAAVDPIERAQAVARARAQSAIA</sequence>
<organism evidence="1 2">
    <name type="scientific">Cereibacter johrii</name>
    <dbReference type="NCBI Taxonomy" id="445629"/>
    <lineage>
        <taxon>Bacteria</taxon>
        <taxon>Pseudomonadati</taxon>
        <taxon>Pseudomonadota</taxon>
        <taxon>Alphaproteobacteria</taxon>
        <taxon>Rhodobacterales</taxon>
        <taxon>Paracoccaceae</taxon>
        <taxon>Cereibacter</taxon>
    </lineage>
</organism>